<dbReference type="EMBL" id="KQ417280">
    <property type="protein sequence ID" value="KOF92845.1"/>
    <property type="molecule type" value="Genomic_DNA"/>
</dbReference>
<keyword evidence="1" id="KW-1133">Transmembrane helix</keyword>
<sequence length="68" mass="7624">MPLIPLPLSFISQALSLFFFLLYYLIAVTKNGSKSLLFTILPMKLGMLLDLPESLPNTQPLLSIYLLP</sequence>
<dbReference type="AlphaFoldDB" id="A0A0L8HVM3"/>
<gene>
    <name evidence="2" type="ORF">OCBIM_22005856mg</name>
</gene>
<organism evidence="2">
    <name type="scientific">Octopus bimaculoides</name>
    <name type="common">California two-spotted octopus</name>
    <dbReference type="NCBI Taxonomy" id="37653"/>
    <lineage>
        <taxon>Eukaryota</taxon>
        <taxon>Metazoa</taxon>
        <taxon>Spiralia</taxon>
        <taxon>Lophotrochozoa</taxon>
        <taxon>Mollusca</taxon>
        <taxon>Cephalopoda</taxon>
        <taxon>Coleoidea</taxon>
        <taxon>Octopodiformes</taxon>
        <taxon>Octopoda</taxon>
        <taxon>Incirrata</taxon>
        <taxon>Octopodidae</taxon>
        <taxon>Octopus</taxon>
    </lineage>
</organism>
<accession>A0A0L8HVM3</accession>
<feature type="transmembrane region" description="Helical" evidence="1">
    <location>
        <begin position="6"/>
        <end position="26"/>
    </location>
</feature>
<keyword evidence="1" id="KW-0472">Membrane</keyword>
<evidence type="ECO:0000256" key="1">
    <source>
        <dbReference type="SAM" id="Phobius"/>
    </source>
</evidence>
<protein>
    <submittedName>
        <fullName evidence="2">Uncharacterized protein</fullName>
    </submittedName>
</protein>
<proteinExistence type="predicted"/>
<name>A0A0L8HVM3_OCTBM</name>
<reference evidence="2" key="1">
    <citation type="submission" date="2015-07" db="EMBL/GenBank/DDBJ databases">
        <title>MeaNS - Measles Nucleotide Surveillance Program.</title>
        <authorList>
            <person name="Tran T."/>
            <person name="Druce J."/>
        </authorList>
    </citation>
    <scope>NUCLEOTIDE SEQUENCE</scope>
    <source>
        <strain evidence="2">UCB-OBI-ISO-001</strain>
        <tissue evidence="2">Gonad</tissue>
    </source>
</reference>
<evidence type="ECO:0000313" key="2">
    <source>
        <dbReference type="EMBL" id="KOF92845.1"/>
    </source>
</evidence>
<keyword evidence="1" id="KW-0812">Transmembrane</keyword>